<comment type="caution">
    <text evidence="3">The sequence shown here is derived from an EMBL/GenBank/DDBJ whole genome shotgun (WGS) entry which is preliminary data.</text>
</comment>
<keyword evidence="4" id="KW-1185">Reference proteome</keyword>
<dbReference type="PANTHER" id="PTHR46268:SF6">
    <property type="entry name" value="UNIVERSAL STRESS PROTEIN UP12"/>
    <property type="match status" value="1"/>
</dbReference>
<evidence type="ECO:0000313" key="4">
    <source>
        <dbReference type="Proteomes" id="UP000622317"/>
    </source>
</evidence>
<protein>
    <submittedName>
        <fullName evidence="3">Universal stress protein</fullName>
    </submittedName>
</protein>
<gene>
    <name evidence="3" type="ORF">IEN85_10890</name>
</gene>
<reference evidence="3" key="1">
    <citation type="submission" date="2020-09" db="EMBL/GenBank/DDBJ databases">
        <title>Pelagicoccus enzymogenes sp. nov. with an EPS production, isolated from marine sediment.</title>
        <authorList>
            <person name="Feng X."/>
        </authorList>
    </citation>
    <scope>NUCLEOTIDE SEQUENCE</scope>
    <source>
        <strain evidence="3">NFK12</strain>
    </source>
</reference>
<dbReference type="PANTHER" id="PTHR46268">
    <property type="entry name" value="STRESS RESPONSE PROTEIN NHAX"/>
    <property type="match status" value="1"/>
</dbReference>
<comment type="similarity">
    <text evidence="1">Belongs to the universal stress protein A family.</text>
</comment>
<evidence type="ECO:0000259" key="2">
    <source>
        <dbReference type="Pfam" id="PF00582"/>
    </source>
</evidence>
<dbReference type="AlphaFoldDB" id="A0A927F8T9"/>
<dbReference type="Pfam" id="PF00582">
    <property type="entry name" value="Usp"/>
    <property type="match status" value="2"/>
</dbReference>
<evidence type="ECO:0000313" key="3">
    <source>
        <dbReference type="EMBL" id="MBD5779995.1"/>
    </source>
</evidence>
<evidence type="ECO:0000256" key="1">
    <source>
        <dbReference type="ARBA" id="ARBA00008791"/>
    </source>
</evidence>
<sequence length="284" mass="31234">MNTVLSFTDGSSYAASVYDHAVWASKQLNTSLRVVHTLNPHREKAALADFSGNIGPEAYDSLMNDLVNFDRERARLAQVKGEAILSEALRHIQAAGIQNVDTELRHGLFVDVLEDIQNNVDLIIIGKRGVNHAIAMKHLGTNIERTLRVAKCPVLVSSRAFKPIKRCLLAYDGGPSSQKALAFLKEHPLCANVEIDVLRVGRDDDRNRNEVQDAAEALNKAGFTAKARIREGEPAKVITDEVENVGFDLLAMGAYGHSRAKRMLIGSTTATLARDCHVPILMFR</sequence>
<organism evidence="3 4">
    <name type="scientific">Pelagicoccus enzymogenes</name>
    <dbReference type="NCBI Taxonomy" id="2773457"/>
    <lineage>
        <taxon>Bacteria</taxon>
        <taxon>Pseudomonadati</taxon>
        <taxon>Verrucomicrobiota</taxon>
        <taxon>Opitutia</taxon>
        <taxon>Puniceicoccales</taxon>
        <taxon>Pelagicoccaceae</taxon>
        <taxon>Pelagicoccus</taxon>
    </lineage>
</organism>
<accession>A0A927F8T9</accession>
<dbReference type="EMBL" id="JACYFG010000032">
    <property type="protein sequence ID" value="MBD5779995.1"/>
    <property type="molecule type" value="Genomic_DNA"/>
</dbReference>
<dbReference type="CDD" id="cd00293">
    <property type="entry name" value="USP-like"/>
    <property type="match status" value="2"/>
</dbReference>
<dbReference type="RefSeq" id="WP_191617114.1">
    <property type="nucleotide sequence ID" value="NZ_JACYFG010000032.1"/>
</dbReference>
<dbReference type="SUPFAM" id="SSF52402">
    <property type="entry name" value="Adenine nucleotide alpha hydrolases-like"/>
    <property type="match status" value="2"/>
</dbReference>
<proteinExistence type="inferred from homology"/>
<dbReference type="Proteomes" id="UP000622317">
    <property type="component" value="Unassembled WGS sequence"/>
</dbReference>
<dbReference type="InterPro" id="IPR006015">
    <property type="entry name" value="Universal_stress_UspA"/>
</dbReference>
<feature type="domain" description="UspA" evidence="2">
    <location>
        <begin position="208"/>
        <end position="284"/>
    </location>
</feature>
<feature type="domain" description="UspA" evidence="2">
    <location>
        <begin position="2"/>
        <end position="156"/>
    </location>
</feature>
<name>A0A927F8T9_9BACT</name>
<dbReference type="Gene3D" id="3.40.50.12370">
    <property type="match status" value="1"/>
</dbReference>
<dbReference type="PRINTS" id="PR01438">
    <property type="entry name" value="UNVRSLSTRESS"/>
</dbReference>
<dbReference type="InterPro" id="IPR006016">
    <property type="entry name" value="UspA"/>
</dbReference>